<keyword evidence="5 7" id="KW-0408">Iron</keyword>
<dbReference type="InterPro" id="IPR001273">
    <property type="entry name" value="ArAA_hydroxylase"/>
</dbReference>
<evidence type="ECO:0000313" key="9">
    <source>
        <dbReference type="EMBL" id="PMJ69191.1"/>
    </source>
</evidence>
<gene>
    <name evidence="9" type="ORF">BCU17_14100</name>
</gene>
<dbReference type="PANTHER" id="PTHR11473:SF24">
    <property type="entry name" value="PHENYLALANINE-4-HYDROXYLASE"/>
    <property type="match status" value="1"/>
</dbReference>
<dbReference type="PANTHER" id="PTHR11473">
    <property type="entry name" value="AROMATIC AMINO ACID HYDROXYLASE"/>
    <property type="match status" value="1"/>
</dbReference>
<sequence>MHENDPIIKQLVENGTISFSASHAKLATKDSLYVWKSLSNIRFKGLEKYKDYLNPSYIAECHKLYGNCDGIPTLDYLNNYFSHTGWEFVWTNKIKEEEFFYLCSKKIFPITTYSRSRHELDRSVYPDFVHDLWGHVPMLNYKNLFEFLYRVSTCFISYKYSDNDERINLVISEVARTYKNTGINRVNKDIISNMSQQGVSIKKKLSRLILFSFEFGVIEGNTKDDKFEIYGGGILSSDRELDNLVKHKNFIRLCMKSLVDDEYNLHDKQSLYHSISEFDELFKLMENVVSDKELELSC</sequence>
<evidence type="ECO:0000256" key="3">
    <source>
        <dbReference type="ARBA" id="ARBA00022723"/>
    </source>
</evidence>
<name>A0A2N7FIT6_VIBSP</name>
<dbReference type="AlphaFoldDB" id="A0A2N7FIT6"/>
<keyword evidence="6" id="KW-0503">Monooxygenase</keyword>
<feature type="binding site" evidence="7">
    <location>
        <position position="214"/>
    </location>
    <ligand>
        <name>Fe cation</name>
        <dbReference type="ChEBI" id="CHEBI:24875"/>
    </ligand>
</feature>
<keyword evidence="4" id="KW-0560">Oxidoreductase</keyword>
<feature type="binding site" evidence="7">
    <location>
        <position position="135"/>
    </location>
    <ligand>
        <name>Fe cation</name>
        <dbReference type="ChEBI" id="CHEBI:24875"/>
    </ligand>
</feature>
<feature type="binding site" evidence="7">
    <location>
        <position position="130"/>
    </location>
    <ligand>
        <name>Fe cation</name>
        <dbReference type="ChEBI" id="CHEBI:24875"/>
    </ligand>
</feature>
<organism evidence="9 10">
    <name type="scientific">Vibrio splendidus</name>
    <dbReference type="NCBI Taxonomy" id="29497"/>
    <lineage>
        <taxon>Bacteria</taxon>
        <taxon>Pseudomonadati</taxon>
        <taxon>Pseudomonadota</taxon>
        <taxon>Gammaproteobacteria</taxon>
        <taxon>Vibrionales</taxon>
        <taxon>Vibrionaceae</taxon>
        <taxon>Vibrio</taxon>
    </lineage>
</organism>
<dbReference type="InterPro" id="IPR036951">
    <property type="entry name" value="ArAA_hydroxylase_sf"/>
</dbReference>
<dbReference type="Proteomes" id="UP000235330">
    <property type="component" value="Unassembled WGS sequence"/>
</dbReference>
<dbReference type="RefSeq" id="WP_102515642.1">
    <property type="nucleotide sequence ID" value="NZ_CAWNSM010000012.1"/>
</dbReference>
<dbReference type="Gene3D" id="1.10.800.10">
    <property type="entry name" value="Aromatic amino acid hydroxylase"/>
    <property type="match status" value="1"/>
</dbReference>
<evidence type="ECO:0000259" key="8">
    <source>
        <dbReference type="PROSITE" id="PS51410"/>
    </source>
</evidence>
<evidence type="ECO:0000256" key="5">
    <source>
        <dbReference type="ARBA" id="ARBA00023004"/>
    </source>
</evidence>
<dbReference type="Pfam" id="PF00351">
    <property type="entry name" value="Biopterin_H"/>
    <property type="match status" value="1"/>
</dbReference>
<dbReference type="SUPFAM" id="SSF56534">
    <property type="entry name" value="Aromatic aminoacid monoxygenases, catalytic and oligomerization domains"/>
    <property type="match status" value="1"/>
</dbReference>
<evidence type="ECO:0000313" key="10">
    <source>
        <dbReference type="Proteomes" id="UP000235330"/>
    </source>
</evidence>
<dbReference type="GO" id="GO:0009072">
    <property type="term" value="P:aromatic amino acid metabolic process"/>
    <property type="evidence" value="ECO:0007669"/>
    <property type="project" value="InterPro"/>
</dbReference>
<reference evidence="10" key="1">
    <citation type="submission" date="2016-07" db="EMBL/GenBank/DDBJ databases">
        <title>Nontailed viruses are major unrecognized killers of bacteria in the ocean.</title>
        <authorList>
            <person name="Kauffman K."/>
            <person name="Hussain F."/>
            <person name="Yang J."/>
            <person name="Arevalo P."/>
            <person name="Brown J."/>
            <person name="Cutler M."/>
            <person name="Kelly L."/>
            <person name="Polz M.F."/>
        </authorList>
    </citation>
    <scope>NUCLEOTIDE SEQUENCE [LARGE SCALE GENOMIC DNA]</scope>
    <source>
        <strain evidence="10">10N.261.55.E11</strain>
    </source>
</reference>
<dbReference type="InterPro" id="IPR019774">
    <property type="entry name" value="Aromatic-AA_hydroxylase_C"/>
</dbReference>
<proteinExistence type="inferred from homology"/>
<evidence type="ECO:0000256" key="1">
    <source>
        <dbReference type="ARBA" id="ARBA00001954"/>
    </source>
</evidence>
<feature type="domain" description="Biopterin-dependent aromatic amino acid hydroxylase family profile" evidence="8">
    <location>
        <begin position="94"/>
        <end position="298"/>
    </location>
</feature>
<comment type="similarity">
    <text evidence="2">Belongs to the biopterin-dependent aromatic amino acid hydroxylase family.</text>
</comment>
<dbReference type="InterPro" id="IPR036329">
    <property type="entry name" value="Aro-AA_hydroxylase_C_sf"/>
</dbReference>
<evidence type="ECO:0000256" key="7">
    <source>
        <dbReference type="PIRSR" id="PIRSR601273-2"/>
    </source>
</evidence>
<protein>
    <recommendedName>
        <fullName evidence="8">Biopterin-dependent aromatic amino acid hydroxylase family profile domain-containing protein</fullName>
    </recommendedName>
</protein>
<evidence type="ECO:0000256" key="6">
    <source>
        <dbReference type="ARBA" id="ARBA00023033"/>
    </source>
</evidence>
<comment type="caution">
    <text evidence="9">The sequence shown here is derived from an EMBL/GenBank/DDBJ whole genome shotgun (WGS) entry which is preliminary data.</text>
</comment>
<evidence type="ECO:0000256" key="2">
    <source>
        <dbReference type="ARBA" id="ARBA00009712"/>
    </source>
</evidence>
<comment type="cofactor">
    <cofactor evidence="1 7">
        <name>Fe(2+)</name>
        <dbReference type="ChEBI" id="CHEBI:29033"/>
    </cofactor>
</comment>
<dbReference type="PROSITE" id="PS51410">
    <property type="entry name" value="BH4_AAA_HYDROXYL_2"/>
    <property type="match status" value="1"/>
</dbReference>
<keyword evidence="3 7" id="KW-0479">Metal-binding</keyword>
<dbReference type="EMBL" id="MCWU01000012">
    <property type="protein sequence ID" value="PMJ69191.1"/>
    <property type="molecule type" value="Genomic_DNA"/>
</dbReference>
<accession>A0A2N7FIT6</accession>
<evidence type="ECO:0000256" key="4">
    <source>
        <dbReference type="ARBA" id="ARBA00023002"/>
    </source>
</evidence>
<dbReference type="GO" id="GO:0016714">
    <property type="term" value="F:oxidoreductase activity, acting on paired donors, with incorporation or reduction of molecular oxygen, reduced pteridine as one donor, and incorporation of one atom of oxygen"/>
    <property type="evidence" value="ECO:0007669"/>
    <property type="project" value="InterPro"/>
</dbReference>
<dbReference type="GO" id="GO:0005506">
    <property type="term" value="F:iron ion binding"/>
    <property type="evidence" value="ECO:0007669"/>
    <property type="project" value="InterPro"/>
</dbReference>